<accession>A0A3R0XL96</accession>
<dbReference type="SUPFAM" id="SSF52980">
    <property type="entry name" value="Restriction endonuclease-like"/>
    <property type="match status" value="1"/>
</dbReference>
<dbReference type="EMBL" id="RVIJ01000020">
    <property type="protein sequence ID" value="MLW02167.1"/>
    <property type="molecule type" value="Genomic_DNA"/>
</dbReference>
<comment type="caution">
    <text evidence="2">The sequence shown here is derived from an EMBL/GenBank/DDBJ whole genome shotgun (WGS) entry which is preliminary data.</text>
</comment>
<keyword evidence="2" id="KW-0540">Nuclease</keyword>
<dbReference type="PANTHER" id="PTHR30015:SF7">
    <property type="entry name" value="TYPE IV METHYL-DIRECTED RESTRICTION ENZYME ECOKMRR"/>
    <property type="match status" value="1"/>
</dbReference>
<protein>
    <submittedName>
        <fullName evidence="2">Restriction endonuclease</fullName>
    </submittedName>
</protein>
<dbReference type="GO" id="GO:0015666">
    <property type="term" value="F:restriction endodeoxyribonuclease activity"/>
    <property type="evidence" value="ECO:0007669"/>
    <property type="project" value="TreeGrafter"/>
</dbReference>
<dbReference type="InterPro" id="IPR011335">
    <property type="entry name" value="Restrct_endonuc-II-like"/>
</dbReference>
<keyword evidence="2" id="KW-0378">Hydrolase</keyword>
<dbReference type="InterPro" id="IPR052906">
    <property type="entry name" value="Type_IV_Methyl-Rstrct_Enzyme"/>
</dbReference>
<reference evidence="2" key="1">
    <citation type="submission" date="2018-10" db="EMBL/GenBank/DDBJ databases">
        <authorList>
            <consortium name="PulseNet: The National Subtyping Network for Foodborne Disease Surveillance"/>
            <person name="Tarr C.L."/>
            <person name="Trees E."/>
            <person name="Katz L.S."/>
            <person name="Carleton-Romer H.A."/>
            <person name="Stroika S."/>
            <person name="Kucerova Z."/>
            <person name="Roache K.F."/>
            <person name="Sabol A.L."/>
            <person name="Besser J."/>
            <person name="Gerner-Smidt P."/>
        </authorList>
    </citation>
    <scope>NUCLEOTIDE SEQUENCE [LARGE SCALE GENOMIC DNA]</scope>
    <source>
        <strain evidence="2">PNUSAS038541</strain>
    </source>
</reference>
<feature type="domain" description="Restriction endonuclease type IV Mrr" evidence="1">
    <location>
        <begin position="59"/>
        <end position="169"/>
    </location>
</feature>
<proteinExistence type="predicted"/>
<gene>
    <name evidence="2" type="ORF">EAK82_18565</name>
</gene>
<dbReference type="InterPro" id="IPR011856">
    <property type="entry name" value="tRNA_endonuc-like_dom_sf"/>
</dbReference>
<dbReference type="Proteomes" id="UP000885392">
    <property type="component" value="Unassembled WGS sequence"/>
</dbReference>
<evidence type="ECO:0000313" key="2">
    <source>
        <dbReference type="EMBL" id="MLW02167.1"/>
    </source>
</evidence>
<evidence type="ECO:0000259" key="1">
    <source>
        <dbReference type="Pfam" id="PF04471"/>
    </source>
</evidence>
<dbReference type="GO" id="GO:0003677">
    <property type="term" value="F:DNA binding"/>
    <property type="evidence" value="ECO:0007669"/>
    <property type="project" value="InterPro"/>
</dbReference>
<dbReference type="RefSeq" id="WP_366548268.1">
    <property type="nucleotide sequence ID" value="NZ_MXMT01000076.1"/>
</dbReference>
<dbReference type="GO" id="GO:0009307">
    <property type="term" value="P:DNA restriction-modification system"/>
    <property type="evidence" value="ECO:0007669"/>
    <property type="project" value="InterPro"/>
</dbReference>
<sequence>MLQALFLLFLSVAALAIAGWFRRTPGARARRHHRYRQTAGRVLARLPQLASDGARLNYLRRINPYVFEELLLLALENQGLTVRRNPSYSGDGGLDGQVFIAGERWLIQAKRYSRSISPQHIRDFGELLSREGCCGFFIHTGRTGRKSRDSLQAHPKVHLVSGQRLLNLLAGRSGWCQSPQVLAEHTFRRMSSE</sequence>
<dbReference type="AlphaFoldDB" id="A0A3R0XL96"/>
<organism evidence="2">
    <name type="scientific">Salmonella enterica</name>
    <name type="common">Salmonella choleraesuis</name>
    <dbReference type="NCBI Taxonomy" id="28901"/>
    <lineage>
        <taxon>Bacteria</taxon>
        <taxon>Pseudomonadati</taxon>
        <taxon>Pseudomonadota</taxon>
        <taxon>Gammaproteobacteria</taxon>
        <taxon>Enterobacterales</taxon>
        <taxon>Enterobacteriaceae</taxon>
        <taxon>Salmonella</taxon>
    </lineage>
</organism>
<keyword evidence="2" id="KW-0255">Endonuclease</keyword>
<name>A0A3R0XL96_SALER</name>
<dbReference type="Gene3D" id="3.40.1350.10">
    <property type="match status" value="1"/>
</dbReference>
<dbReference type="Pfam" id="PF04471">
    <property type="entry name" value="Mrr_cat"/>
    <property type="match status" value="1"/>
</dbReference>
<dbReference type="InterPro" id="IPR007560">
    <property type="entry name" value="Restrct_endonuc_IV_Mrr"/>
</dbReference>
<dbReference type="PANTHER" id="PTHR30015">
    <property type="entry name" value="MRR RESTRICTION SYSTEM PROTEIN"/>
    <property type="match status" value="1"/>
</dbReference>